<organism evidence="1 2">
    <name type="scientific">Malus baccata</name>
    <name type="common">Siberian crab apple</name>
    <name type="synonym">Pyrus baccata</name>
    <dbReference type="NCBI Taxonomy" id="106549"/>
    <lineage>
        <taxon>Eukaryota</taxon>
        <taxon>Viridiplantae</taxon>
        <taxon>Streptophyta</taxon>
        <taxon>Embryophyta</taxon>
        <taxon>Tracheophyta</taxon>
        <taxon>Spermatophyta</taxon>
        <taxon>Magnoliopsida</taxon>
        <taxon>eudicotyledons</taxon>
        <taxon>Gunneridae</taxon>
        <taxon>Pentapetalae</taxon>
        <taxon>rosids</taxon>
        <taxon>fabids</taxon>
        <taxon>Rosales</taxon>
        <taxon>Rosaceae</taxon>
        <taxon>Amygdaloideae</taxon>
        <taxon>Maleae</taxon>
        <taxon>Malus</taxon>
    </lineage>
</organism>
<dbReference type="EMBL" id="VIEB01000096">
    <property type="protein sequence ID" value="TQE06839.1"/>
    <property type="molecule type" value="Genomic_DNA"/>
</dbReference>
<evidence type="ECO:0000313" key="2">
    <source>
        <dbReference type="Proteomes" id="UP000315295"/>
    </source>
</evidence>
<comment type="caution">
    <text evidence="1">The sequence shown here is derived from an EMBL/GenBank/DDBJ whole genome shotgun (WGS) entry which is preliminary data.</text>
</comment>
<name>A0A540N758_MALBA</name>
<dbReference type="AlphaFoldDB" id="A0A540N758"/>
<keyword evidence="2" id="KW-1185">Reference proteome</keyword>
<gene>
    <name evidence="1" type="ORF">C1H46_007556</name>
</gene>
<proteinExistence type="predicted"/>
<reference evidence="1 2" key="1">
    <citation type="journal article" date="2019" name="G3 (Bethesda)">
        <title>Sequencing of a Wild Apple (Malus baccata) Genome Unravels the Differences Between Cultivated and Wild Apple Species Regarding Disease Resistance and Cold Tolerance.</title>
        <authorList>
            <person name="Chen X."/>
        </authorList>
    </citation>
    <scope>NUCLEOTIDE SEQUENCE [LARGE SCALE GENOMIC DNA]</scope>
    <source>
        <strain evidence="2">cv. Shandingzi</strain>
        <tissue evidence="1">Leaves</tissue>
    </source>
</reference>
<sequence>MVCVYLPSLLVPSVLLNPHQPVHYQINPHQFLIAVAIPDSRCFVPCTAAAQPENDKLELSLSSPCLCTATASPLCLIRSPPCYRWNHPLQIHCICTSSTRPARLLKPDQIPYNLPPPHQTMIESLLTALSRPH</sequence>
<evidence type="ECO:0000313" key="1">
    <source>
        <dbReference type="EMBL" id="TQE06839.1"/>
    </source>
</evidence>
<protein>
    <submittedName>
        <fullName evidence="1">Uncharacterized protein</fullName>
    </submittedName>
</protein>
<accession>A0A540N758</accession>
<dbReference type="Proteomes" id="UP000315295">
    <property type="component" value="Unassembled WGS sequence"/>
</dbReference>